<dbReference type="InterPro" id="IPR025252">
    <property type="entry name" value="DUF4200"/>
</dbReference>
<dbReference type="OrthoDB" id="10264298at2759"/>
<dbReference type="Proteomes" id="UP000215902">
    <property type="component" value="Unassembled WGS sequence"/>
</dbReference>
<evidence type="ECO:0000256" key="3">
    <source>
        <dbReference type="SAM" id="MobiDB-lite"/>
    </source>
</evidence>
<feature type="domain" description="DUF4200" evidence="4">
    <location>
        <begin position="38"/>
        <end position="155"/>
    </location>
</feature>
<keyword evidence="1 2" id="KW-0175">Coiled coil</keyword>
<comment type="caution">
    <text evidence="5">The sequence shown here is derived from an EMBL/GenBank/DDBJ whole genome shotgun (WGS) entry which is preliminary data.</text>
</comment>
<dbReference type="Pfam" id="PF13863">
    <property type="entry name" value="DUF4200"/>
    <property type="match status" value="1"/>
</dbReference>
<dbReference type="PANTHER" id="PTHR21683:SF2">
    <property type="entry name" value="COILED-COIL DOMAIN-CONTAINING PROTEIN 42 LIKE-2-LIKE"/>
    <property type="match status" value="1"/>
</dbReference>
<evidence type="ECO:0000256" key="1">
    <source>
        <dbReference type="ARBA" id="ARBA00023054"/>
    </source>
</evidence>
<keyword evidence="6" id="KW-1185">Reference proteome</keyword>
<evidence type="ECO:0000259" key="4">
    <source>
        <dbReference type="Pfam" id="PF13863"/>
    </source>
</evidence>
<organism evidence="5 6">
    <name type="scientific">Macrostomum lignano</name>
    <dbReference type="NCBI Taxonomy" id="282301"/>
    <lineage>
        <taxon>Eukaryota</taxon>
        <taxon>Metazoa</taxon>
        <taxon>Spiralia</taxon>
        <taxon>Lophotrochozoa</taxon>
        <taxon>Platyhelminthes</taxon>
        <taxon>Rhabditophora</taxon>
        <taxon>Macrostomorpha</taxon>
        <taxon>Macrostomida</taxon>
        <taxon>Macrostomidae</taxon>
        <taxon>Macrostomum</taxon>
    </lineage>
</organism>
<evidence type="ECO:0000313" key="6">
    <source>
        <dbReference type="Proteomes" id="UP000215902"/>
    </source>
</evidence>
<reference evidence="5 6" key="1">
    <citation type="submission" date="2017-06" db="EMBL/GenBank/DDBJ databases">
        <title>A platform for efficient transgenesis in Macrostomum lignano, a flatworm model organism for stem cell research.</title>
        <authorList>
            <person name="Berezikov E."/>
        </authorList>
    </citation>
    <scope>NUCLEOTIDE SEQUENCE [LARGE SCALE GENOMIC DNA]</scope>
    <source>
        <strain evidence="5">DV1</strain>
        <tissue evidence="5">Whole organism</tissue>
    </source>
</reference>
<feature type="compositionally biased region" description="Basic and acidic residues" evidence="3">
    <location>
        <begin position="174"/>
        <end position="206"/>
    </location>
</feature>
<dbReference type="AlphaFoldDB" id="A0A267EI77"/>
<gene>
    <name evidence="5" type="ORF">BOX15_Mlig030870g4</name>
</gene>
<feature type="non-terminal residue" evidence="5">
    <location>
        <position position="1"/>
    </location>
</feature>
<feature type="coiled-coil region" evidence="2">
    <location>
        <begin position="38"/>
        <end position="86"/>
    </location>
</feature>
<accession>A0A267EI77</accession>
<dbReference type="STRING" id="282301.A0A267EI77"/>
<feature type="region of interest" description="Disordered" evidence="3">
    <location>
        <begin position="174"/>
        <end position="207"/>
    </location>
</feature>
<dbReference type="EMBL" id="NIVC01002131">
    <property type="protein sequence ID" value="PAA60627.1"/>
    <property type="molecule type" value="Genomic_DNA"/>
</dbReference>
<evidence type="ECO:0000313" key="5">
    <source>
        <dbReference type="EMBL" id="PAA60627.1"/>
    </source>
</evidence>
<dbReference type="InterPro" id="IPR051147">
    <property type="entry name" value="CFAP_domain-containing"/>
</dbReference>
<name>A0A267EI77_9PLAT</name>
<dbReference type="PANTHER" id="PTHR21683">
    <property type="entry name" value="COILED-COIL DOMAIN-CONTAINING PROTEIN 42 LIKE-2-LIKE-RELATED"/>
    <property type="match status" value="1"/>
</dbReference>
<sequence length="319" mass="37735">SGVMDVSVEEYFRTTFEDKLLVKMPEREDDHLTSATRLLEKKREMMEVETALSAQKEEFQMKMESLQQRREELEKKEHQLKESLLKFDRFLKETDAKRVRAVKKAGDERAYRRQKEQEIVEIQGEMRVYSQLRERLKALSDRYERYQKFLEKVIEESNEFTEVREVMDRYETLSSTKKDLKRREDRNQETVEGHKSEQSRYKESKANEVLSQNNVLSGLRERLDESASRALQCEAEWTQVKNSVADRTLQLGMIRVATHNLCQLVSRYRDQGDDIDLDDEVLQVTSEQLARVQQFVLDLTAITDRVARGAIEVDEESDY</sequence>
<proteinExistence type="predicted"/>
<evidence type="ECO:0000256" key="2">
    <source>
        <dbReference type="SAM" id="Coils"/>
    </source>
</evidence>
<protein>
    <recommendedName>
        <fullName evidence="4">DUF4200 domain-containing protein</fullName>
    </recommendedName>
</protein>
<dbReference type="GO" id="GO:0005856">
    <property type="term" value="C:cytoskeleton"/>
    <property type="evidence" value="ECO:0007669"/>
    <property type="project" value="UniProtKB-ARBA"/>
</dbReference>